<dbReference type="Proteomes" id="UP000241986">
    <property type="component" value="Unassembled WGS sequence"/>
</dbReference>
<dbReference type="AlphaFoldDB" id="A0A2T4MWQ7"/>
<comment type="caution">
    <text evidence="1">The sequence shown here is derived from an EMBL/GenBank/DDBJ whole genome shotgun (WGS) entry which is preliminary data.</text>
</comment>
<dbReference type="RefSeq" id="WP_107684600.1">
    <property type="nucleotide sequence ID" value="NZ_PZKL01000045.1"/>
</dbReference>
<evidence type="ECO:0000313" key="2">
    <source>
        <dbReference type="Proteomes" id="UP000241986"/>
    </source>
</evidence>
<accession>A0A2T4MWQ7</accession>
<evidence type="ECO:0000313" key="1">
    <source>
        <dbReference type="EMBL" id="PTH78975.1"/>
    </source>
</evidence>
<sequence length="77" mass="8579">MSTLFGKGFQIASIKDEKPVEVIYWLSPSGESFSTAERPFDFANFDKKGQKWTACQEIPGNAEFIGNYPKPESIALS</sequence>
<dbReference type="EMBL" id="PZKL01000045">
    <property type="protein sequence ID" value="PTH78975.1"/>
    <property type="molecule type" value="Genomic_DNA"/>
</dbReference>
<reference evidence="1 2" key="1">
    <citation type="submission" date="2018-03" db="EMBL/GenBank/DDBJ databases">
        <title>Aeromonas veronii whole genome sequencing and analysis.</title>
        <authorList>
            <person name="Xie H."/>
            <person name="Liu T."/>
            <person name="Wang K."/>
        </authorList>
    </citation>
    <scope>NUCLEOTIDE SEQUENCE [LARGE SCALE GENOMIC DNA]</scope>
    <source>
        <strain evidence="1 2">XH.VA.1</strain>
    </source>
</reference>
<proteinExistence type="predicted"/>
<protein>
    <submittedName>
        <fullName evidence="1">Uncharacterized protein</fullName>
    </submittedName>
</protein>
<name>A0A2T4MWQ7_AERVE</name>
<organism evidence="1 2">
    <name type="scientific">Aeromonas veronii</name>
    <dbReference type="NCBI Taxonomy" id="654"/>
    <lineage>
        <taxon>Bacteria</taxon>
        <taxon>Pseudomonadati</taxon>
        <taxon>Pseudomonadota</taxon>
        <taxon>Gammaproteobacteria</taxon>
        <taxon>Aeromonadales</taxon>
        <taxon>Aeromonadaceae</taxon>
        <taxon>Aeromonas</taxon>
    </lineage>
</organism>
<gene>
    <name evidence="1" type="ORF">DAA48_21285</name>
</gene>